<accession>A0ABU3PHK8</accession>
<dbReference type="SUPFAM" id="SSF53822">
    <property type="entry name" value="Periplasmic binding protein-like I"/>
    <property type="match status" value="1"/>
</dbReference>
<gene>
    <name evidence="1" type="ORF">RQP53_21720</name>
</gene>
<dbReference type="InterPro" id="IPR028082">
    <property type="entry name" value="Peripla_BP_I"/>
</dbReference>
<sequence>MKATMSKMLSRAARGLPMWGRGALGALLLGLQVVTPVQAAPGEVIGAIVPESRPNAAQGEEIRNGMMLALKTWPGQPVPTLVIKDSACDSDRAKAAANALVAARVDIVLGGWCELGEMPAVLRAAGIPFVSSNAERLKSGEGTLQLGRVGFNVAENIATKLRSETSLRVTASSACWIDFEAPLSPKYDAALCPVPTIDKARWAEIAPTYLAAFRKPFTLSAARGYAAMEVALAYIKRTRAGAKSSAAVADTQGLKTLMGPVMPRDSNSDDVLRLSFAPKLPRLPAREAGVLEQLVKSKSCDCKPGDCGKGGPWGGMPFTVQSGAASCGQLLAGKSELAAR</sequence>
<dbReference type="Proteomes" id="UP001246372">
    <property type="component" value="Unassembled WGS sequence"/>
</dbReference>
<dbReference type="PANTHER" id="PTHR30483:SF6">
    <property type="entry name" value="PERIPLASMIC BINDING PROTEIN OF ABC TRANSPORTER FOR NATURAL AMINO ACIDS"/>
    <property type="match status" value="1"/>
</dbReference>
<organism evidence="1 2">
    <name type="scientific">Roseateles aquae</name>
    <dbReference type="NCBI Taxonomy" id="3077235"/>
    <lineage>
        <taxon>Bacteria</taxon>
        <taxon>Pseudomonadati</taxon>
        <taxon>Pseudomonadota</taxon>
        <taxon>Betaproteobacteria</taxon>
        <taxon>Burkholderiales</taxon>
        <taxon>Sphaerotilaceae</taxon>
        <taxon>Roseateles</taxon>
    </lineage>
</organism>
<proteinExistence type="predicted"/>
<name>A0ABU3PHK8_9BURK</name>
<dbReference type="PANTHER" id="PTHR30483">
    <property type="entry name" value="LEUCINE-SPECIFIC-BINDING PROTEIN"/>
    <property type="match status" value="1"/>
</dbReference>
<dbReference type="InterPro" id="IPR051010">
    <property type="entry name" value="BCAA_transport"/>
</dbReference>
<dbReference type="RefSeq" id="WP_315652792.1">
    <property type="nucleotide sequence ID" value="NZ_JAVXZY010000011.1"/>
</dbReference>
<reference evidence="1" key="1">
    <citation type="submission" date="2023-09" db="EMBL/GenBank/DDBJ databases">
        <title>Paucibacter sp. APW11 Genome sequencing and assembly.</title>
        <authorList>
            <person name="Kim I."/>
        </authorList>
    </citation>
    <scope>NUCLEOTIDE SEQUENCE</scope>
    <source>
        <strain evidence="1">APW11</strain>
    </source>
</reference>
<evidence type="ECO:0000313" key="1">
    <source>
        <dbReference type="EMBL" id="MDT9001910.1"/>
    </source>
</evidence>
<dbReference type="Gene3D" id="3.40.50.2300">
    <property type="match status" value="1"/>
</dbReference>
<comment type="caution">
    <text evidence="1">The sequence shown here is derived from an EMBL/GenBank/DDBJ whole genome shotgun (WGS) entry which is preliminary data.</text>
</comment>
<dbReference type="EMBL" id="JAVXZY010000011">
    <property type="protein sequence ID" value="MDT9001910.1"/>
    <property type="molecule type" value="Genomic_DNA"/>
</dbReference>
<keyword evidence="2" id="KW-1185">Reference proteome</keyword>
<protein>
    <submittedName>
        <fullName evidence="1">ABC transporter substrate-binding protein</fullName>
    </submittedName>
</protein>
<evidence type="ECO:0000313" key="2">
    <source>
        <dbReference type="Proteomes" id="UP001246372"/>
    </source>
</evidence>